<accession>A3R4T8</accession>
<dbReference type="Pfam" id="PF13649">
    <property type="entry name" value="Methyltransf_25"/>
    <property type="match status" value="1"/>
</dbReference>
<dbReference type="CDD" id="cd02440">
    <property type="entry name" value="AdoMet_MTases"/>
    <property type="match status" value="1"/>
</dbReference>
<keyword evidence="2" id="KW-0808">Transferase</keyword>
<dbReference type="EMBL" id="EF140903">
    <property type="protein sequence ID" value="ABO15883.1"/>
    <property type="molecule type" value="Genomic_DNA"/>
</dbReference>
<dbReference type="Gene3D" id="3.40.50.150">
    <property type="entry name" value="Vaccinia Virus protein VP39"/>
    <property type="match status" value="1"/>
</dbReference>
<dbReference type="SUPFAM" id="SSF53335">
    <property type="entry name" value="S-adenosyl-L-methionine-dependent methyltransferases"/>
    <property type="match status" value="1"/>
</dbReference>
<reference evidence="2" key="1">
    <citation type="journal article" date="2007" name="Antimicrob. Agents Chemother.">
        <title>Cloning and characterization of the pyrrolomycin biosynthetic gene clusters from Actinosporangium vitaminophilum ATCC 31673 and Streptomyces sp. strain UC 11065.</title>
        <authorList>
            <person name="Zhang X."/>
            <person name="Parry R.J."/>
        </authorList>
    </citation>
    <scope>NUCLEOTIDE SEQUENCE</scope>
    <source>
        <strain evidence="2">UC 11065</strain>
    </source>
</reference>
<evidence type="ECO:0000259" key="1">
    <source>
        <dbReference type="Pfam" id="PF13649"/>
    </source>
</evidence>
<dbReference type="InterPro" id="IPR029063">
    <property type="entry name" value="SAM-dependent_MTases_sf"/>
</dbReference>
<protein>
    <submittedName>
        <fullName evidence="2">Methyl transferase</fullName>
    </submittedName>
</protein>
<dbReference type="AlphaFoldDB" id="A3R4T8"/>
<gene>
    <name evidence="2" type="primary">dox19B</name>
</gene>
<dbReference type="GO" id="GO:0008168">
    <property type="term" value="F:methyltransferase activity"/>
    <property type="evidence" value="ECO:0007669"/>
    <property type="project" value="UniProtKB-ARBA"/>
</dbReference>
<name>A3R4T8_9ACTN</name>
<proteinExistence type="predicted"/>
<evidence type="ECO:0000313" key="2">
    <source>
        <dbReference type="EMBL" id="ABO15883.1"/>
    </source>
</evidence>
<organism evidence="2">
    <name type="scientific">Streptomyces sp. UC 11065</name>
    <dbReference type="NCBI Taxonomy" id="428401"/>
    <lineage>
        <taxon>Bacteria</taxon>
        <taxon>Bacillati</taxon>
        <taxon>Actinomycetota</taxon>
        <taxon>Actinomycetes</taxon>
        <taxon>Kitasatosporales</taxon>
        <taxon>Streptomycetaceae</taxon>
        <taxon>Streptomyces</taxon>
    </lineage>
</organism>
<feature type="domain" description="Methyltransferase" evidence="1">
    <location>
        <begin position="50"/>
        <end position="141"/>
    </location>
</feature>
<dbReference type="InterPro" id="IPR041698">
    <property type="entry name" value="Methyltransf_25"/>
</dbReference>
<sequence length="148" mass="15776">MSETPSTFSGYYKSTYQGKTALTARPPWDIGEPQTPFVEIQKAGLIKGEVLDAGCGNGEISLFLAAEGHHVTGIDIAEGAIARRTAGGGAEALATFAVRRALDLSAYESRFETVVDCGCSTPCPRRRRRYAAELHRATSPGPVPTCSR</sequence>